<evidence type="ECO:0000256" key="4">
    <source>
        <dbReference type="ARBA" id="ARBA00022692"/>
    </source>
</evidence>
<evidence type="ECO:0000313" key="8">
    <source>
        <dbReference type="EMBL" id="NOL50641.1"/>
    </source>
</evidence>
<proteinExistence type="inferred from homology"/>
<evidence type="ECO:0000256" key="3">
    <source>
        <dbReference type="ARBA" id="ARBA00022475"/>
    </source>
</evidence>
<feature type="transmembrane region" description="Helical" evidence="7">
    <location>
        <begin position="41"/>
        <end position="64"/>
    </location>
</feature>
<name>A0A849P1Y3_9BURK</name>
<organism evidence="8 9">
    <name type="scientific">Pelistega suis</name>
    <dbReference type="NCBI Taxonomy" id="1631957"/>
    <lineage>
        <taxon>Bacteria</taxon>
        <taxon>Pseudomonadati</taxon>
        <taxon>Pseudomonadota</taxon>
        <taxon>Betaproteobacteria</taxon>
        <taxon>Burkholderiales</taxon>
        <taxon>Alcaligenaceae</taxon>
        <taxon>Pelistega</taxon>
    </lineage>
</organism>
<dbReference type="PANTHER" id="PTHR30086">
    <property type="entry name" value="ARGININE EXPORTER PROTEIN ARGO"/>
    <property type="match status" value="1"/>
</dbReference>
<keyword evidence="3" id="KW-1003">Cell membrane</keyword>
<evidence type="ECO:0000256" key="1">
    <source>
        <dbReference type="ARBA" id="ARBA00004651"/>
    </source>
</evidence>
<dbReference type="GO" id="GO:0005886">
    <property type="term" value="C:plasma membrane"/>
    <property type="evidence" value="ECO:0007669"/>
    <property type="project" value="UniProtKB-SubCell"/>
</dbReference>
<reference evidence="8 9" key="1">
    <citation type="submission" date="2020-05" db="EMBL/GenBank/DDBJ databases">
        <authorList>
            <person name="Niu N."/>
        </authorList>
    </citation>
    <scope>NUCLEOTIDE SEQUENCE [LARGE SCALE GENOMIC DNA]</scope>
    <source>
        <strain evidence="8 9">3340-03</strain>
    </source>
</reference>
<dbReference type="EMBL" id="JABGBN010000001">
    <property type="protein sequence ID" value="NOL50641.1"/>
    <property type="molecule type" value="Genomic_DNA"/>
</dbReference>
<feature type="transmembrane region" description="Helical" evidence="7">
    <location>
        <begin position="70"/>
        <end position="88"/>
    </location>
</feature>
<keyword evidence="6 7" id="KW-0472">Membrane</keyword>
<gene>
    <name evidence="8" type="ORF">HKX39_00425</name>
</gene>
<dbReference type="PANTHER" id="PTHR30086:SF14">
    <property type="entry name" value="HOMOSERINE_HOMOSERINE LACTONE EFFLUX PROTEIN"/>
    <property type="match status" value="1"/>
</dbReference>
<keyword evidence="9" id="KW-1185">Reference proteome</keyword>
<evidence type="ECO:0000256" key="5">
    <source>
        <dbReference type="ARBA" id="ARBA00022989"/>
    </source>
</evidence>
<evidence type="ECO:0000256" key="7">
    <source>
        <dbReference type="SAM" id="Phobius"/>
    </source>
</evidence>
<dbReference type="AlphaFoldDB" id="A0A849P1Y3"/>
<comment type="subcellular location">
    <subcellularLocation>
        <location evidence="1">Cell membrane</location>
        <topology evidence="1">Multi-pass membrane protein</topology>
    </subcellularLocation>
</comment>
<keyword evidence="5 7" id="KW-1133">Transmembrane helix</keyword>
<protein>
    <submittedName>
        <fullName evidence="8">LysE family translocator</fullName>
    </submittedName>
</protein>
<feature type="transmembrane region" description="Helical" evidence="7">
    <location>
        <begin position="119"/>
        <end position="141"/>
    </location>
</feature>
<evidence type="ECO:0000313" key="9">
    <source>
        <dbReference type="Proteomes" id="UP000537862"/>
    </source>
</evidence>
<dbReference type="GO" id="GO:0042970">
    <property type="term" value="F:homoserine transmembrane transporter activity"/>
    <property type="evidence" value="ECO:0007669"/>
    <property type="project" value="TreeGrafter"/>
</dbReference>
<dbReference type="RefSeq" id="WP_171679346.1">
    <property type="nucleotide sequence ID" value="NZ_JABGBN010000001.1"/>
</dbReference>
<dbReference type="InterPro" id="IPR001123">
    <property type="entry name" value="LeuE-type"/>
</dbReference>
<feature type="transmembrane region" description="Helical" evidence="7">
    <location>
        <begin position="153"/>
        <end position="176"/>
    </location>
</feature>
<evidence type="ECO:0000256" key="2">
    <source>
        <dbReference type="ARBA" id="ARBA00007928"/>
    </source>
</evidence>
<feature type="transmembrane region" description="Helical" evidence="7">
    <location>
        <begin position="188"/>
        <end position="208"/>
    </location>
</feature>
<accession>A0A849P1Y3</accession>
<keyword evidence="4 7" id="KW-0812">Transmembrane</keyword>
<feature type="transmembrane region" description="Helical" evidence="7">
    <location>
        <begin position="6"/>
        <end position="29"/>
    </location>
</feature>
<dbReference type="Proteomes" id="UP000537862">
    <property type="component" value="Unassembled WGS sequence"/>
</dbReference>
<sequence>MNYSLLIAYFTTIALLIATPGPVLAYVLFISGRYGVKTAIITTIATNIASLTLLIIAALVLVGALIIHPLVFEVISIIGCVALFFIAIKMMKQSRYAPQAPSGEYGLDLQKPQKRLSQILLQGYLLGVANPKDVIFFVALFPQFIHITSSMEFSLAILTLGWIVCDFGILLAYILIIHKTMRHRMQIITKLAAYMIFIVACLAVFYNIQKWF</sequence>
<comment type="similarity">
    <text evidence="2">Belongs to the Rht family.</text>
</comment>
<comment type="caution">
    <text evidence="8">The sequence shown here is derived from an EMBL/GenBank/DDBJ whole genome shotgun (WGS) entry which is preliminary data.</text>
</comment>
<evidence type="ECO:0000256" key="6">
    <source>
        <dbReference type="ARBA" id="ARBA00023136"/>
    </source>
</evidence>
<dbReference type="Pfam" id="PF01810">
    <property type="entry name" value="LysE"/>
    <property type="match status" value="1"/>
</dbReference>